<evidence type="ECO:0000313" key="2">
    <source>
        <dbReference type="Proteomes" id="UP000518300"/>
    </source>
</evidence>
<dbReference type="AlphaFoldDB" id="A0A848LTH9"/>
<dbReference type="EMBL" id="JABBJJ010000280">
    <property type="protein sequence ID" value="NMO20912.1"/>
    <property type="molecule type" value="Genomic_DNA"/>
</dbReference>
<keyword evidence="2" id="KW-1185">Reference proteome</keyword>
<organism evidence="1 2">
    <name type="scientific">Pyxidicoccus fallax</name>
    <dbReference type="NCBI Taxonomy" id="394095"/>
    <lineage>
        <taxon>Bacteria</taxon>
        <taxon>Pseudomonadati</taxon>
        <taxon>Myxococcota</taxon>
        <taxon>Myxococcia</taxon>
        <taxon>Myxococcales</taxon>
        <taxon>Cystobacterineae</taxon>
        <taxon>Myxococcaceae</taxon>
        <taxon>Pyxidicoccus</taxon>
    </lineage>
</organism>
<sequence length="115" mass="12631">MIRRTRRPLGMDERARALRGLPLLDGEFRRRAKAEVEAGQVEVLEFEVAHAWNVISCEGPPCCPNWWLLSAGGNEFVHLAHAHMPRIERSECDVFAVPASLNEALGLTNGTGAGA</sequence>
<proteinExistence type="predicted"/>
<evidence type="ECO:0000313" key="1">
    <source>
        <dbReference type="EMBL" id="NMO20912.1"/>
    </source>
</evidence>
<comment type="caution">
    <text evidence="1">The sequence shown here is derived from an EMBL/GenBank/DDBJ whole genome shotgun (WGS) entry which is preliminary data.</text>
</comment>
<dbReference type="RefSeq" id="WP_169350117.1">
    <property type="nucleotide sequence ID" value="NZ_JABBJJ010000280.1"/>
</dbReference>
<reference evidence="1 2" key="1">
    <citation type="submission" date="2020-04" db="EMBL/GenBank/DDBJ databases">
        <title>Draft genome of Pyxidicoccus fallax type strain.</title>
        <authorList>
            <person name="Whitworth D.E."/>
        </authorList>
    </citation>
    <scope>NUCLEOTIDE SEQUENCE [LARGE SCALE GENOMIC DNA]</scope>
    <source>
        <strain evidence="1 2">DSM 14698</strain>
    </source>
</reference>
<dbReference type="Proteomes" id="UP000518300">
    <property type="component" value="Unassembled WGS sequence"/>
</dbReference>
<accession>A0A848LTH9</accession>
<protein>
    <submittedName>
        <fullName evidence="1">Uncharacterized protein</fullName>
    </submittedName>
</protein>
<name>A0A848LTH9_9BACT</name>
<gene>
    <name evidence="1" type="ORF">HG543_39620</name>
</gene>